<dbReference type="PANTHER" id="PTHR42930:SF3">
    <property type="entry name" value="PHOSPHATE-SPECIFIC TRANSPORT SYSTEM ACCESSORY PROTEIN PHOU"/>
    <property type="match status" value="1"/>
</dbReference>
<reference evidence="2 3" key="1">
    <citation type="submission" date="2020-08" db="EMBL/GenBank/DDBJ databases">
        <title>Genomic Encyclopedia of Type Strains, Phase IV (KMG-IV): sequencing the most valuable type-strain genomes for metagenomic binning, comparative biology and taxonomic classification.</title>
        <authorList>
            <person name="Goeker M."/>
        </authorList>
    </citation>
    <scope>NUCLEOTIDE SEQUENCE [LARGE SCALE GENOMIC DNA]</scope>
    <source>
        <strain evidence="2 3">DSM 21769</strain>
    </source>
</reference>
<dbReference type="PANTHER" id="PTHR42930">
    <property type="entry name" value="PHOSPHATE-SPECIFIC TRANSPORT SYSTEM ACCESSORY PROTEIN PHOU"/>
    <property type="match status" value="1"/>
</dbReference>
<dbReference type="Pfam" id="PF01895">
    <property type="entry name" value="PhoU"/>
    <property type="match status" value="2"/>
</dbReference>
<proteinExistence type="predicted"/>
<keyword evidence="3" id="KW-1185">Reference proteome</keyword>
<dbReference type="SUPFAM" id="SSF109755">
    <property type="entry name" value="PhoU-like"/>
    <property type="match status" value="1"/>
</dbReference>
<dbReference type="GO" id="GO:0045936">
    <property type="term" value="P:negative regulation of phosphate metabolic process"/>
    <property type="evidence" value="ECO:0007669"/>
    <property type="project" value="InterPro"/>
</dbReference>
<dbReference type="InterPro" id="IPR026022">
    <property type="entry name" value="PhoU_dom"/>
</dbReference>
<evidence type="ECO:0000313" key="3">
    <source>
        <dbReference type="Proteomes" id="UP000568839"/>
    </source>
</evidence>
<evidence type="ECO:0000313" key="2">
    <source>
        <dbReference type="EMBL" id="MBB6449457.1"/>
    </source>
</evidence>
<name>A0A841PKR5_9BACL</name>
<sequence>MGQTVAAQMENVKDVLFEDRSKTIVKELIERDKEVDQKDNRIHSSIIHLIILQPPLPEELRALTMMMRIAREFERIGDQVVNIAEIRIESDVDNLKLYTSEAFEKGYIKMLQLSGKMMAETLEAMTNKDRDLKGQIEQLDEEVDDLFFYLQHQIVQDMKESPGIIEKLAPLFLVIRYVERMADHVVNVSRRLRE</sequence>
<evidence type="ECO:0000259" key="1">
    <source>
        <dbReference type="Pfam" id="PF01895"/>
    </source>
</evidence>
<accession>A0A841PKR5</accession>
<dbReference type="Gene3D" id="1.20.58.220">
    <property type="entry name" value="Phosphate transport system protein phou homolog 2, domain 2"/>
    <property type="match status" value="1"/>
</dbReference>
<dbReference type="AlphaFoldDB" id="A0A841PKR5"/>
<dbReference type="Proteomes" id="UP000568839">
    <property type="component" value="Unassembled WGS sequence"/>
</dbReference>
<dbReference type="GO" id="GO:0030643">
    <property type="term" value="P:intracellular phosphate ion homeostasis"/>
    <property type="evidence" value="ECO:0007669"/>
    <property type="project" value="InterPro"/>
</dbReference>
<dbReference type="EMBL" id="JACHHJ010000001">
    <property type="protein sequence ID" value="MBB6449457.1"/>
    <property type="molecule type" value="Genomic_DNA"/>
</dbReference>
<feature type="domain" description="PhoU" evidence="1">
    <location>
        <begin position="1"/>
        <end position="86"/>
    </location>
</feature>
<feature type="domain" description="PhoU" evidence="1">
    <location>
        <begin position="109"/>
        <end position="191"/>
    </location>
</feature>
<dbReference type="InterPro" id="IPR038078">
    <property type="entry name" value="PhoU-like_sf"/>
</dbReference>
<dbReference type="InterPro" id="IPR028366">
    <property type="entry name" value="PhoU"/>
</dbReference>
<organism evidence="2 3">
    <name type="scientific">Geomicrobium halophilum</name>
    <dbReference type="NCBI Taxonomy" id="549000"/>
    <lineage>
        <taxon>Bacteria</taxon>
        <taxon>Bacillati</taxon>
        <taxon>Bacillota</taxon>
        <taxon>Bacilli</taxon>
        <taxon>Bacillales</taxon>
        <taxon>Geomicrobium</taxon>
    </lineage>
</organism>
<gene>
    <name evidence="2" type="ORF">HNR44_001406</name>
</gene>
<comment type="caution">
    <text evidence="2">The sequence shown here is derived from an EMBL/GenBank/DDBJ whole genome shotgun (WGS) entry which is preliminary data.</text>
</comment>
<protein>
    <submittedName>
        <fullName evidence="2">Phosphate transport system protein</fullName>
    </submittedName>
</protein>